<evidence type="ECO:0000313" key="1">
    <source>
        <dbReference type="EMBL" id="KAF0921224.1"/>
    </source>
</evidence>
<dbReference type="EMBL" id="SPHZ02000005">
    <property type="protein sequence ID" value="KAF0921224.1"/>
    <property type="molecule type" value="Genomic_DNA"/>
</dbReference>
<gene>
    <name evidence="1" type="ORF">E2562_039360</name>
</gene>
<name>A0A6G1E9V9_9ORYZ</name>
<evidence type="ECO:0000313" key="2">
    <source>
        <dbReference type="Proteomes" id="UP000479710"/>
    </source>
</evidence>
<proteinExistence type="predicted"/>
<dbReference type="OrthoDB" id="10502998at2759"/>
<reference evidence="1 2" key="1">
    <citation type="submission" date="2019-11" db="EMBL/GenBank/DDBJ databases">
        <title>Whole genome sequence of Oryza granulata.</title>
        <authorList>
            <person name="Li W."/>
        </authorList>
    </citation>
    <scope>NUCLEOTIDE SEQUENCE [LARGE SCALE GENOMIC DNA]</scope>
    <source>
        <strain evidence="2">cv. Menghai</strain>
        <tissue evidence="1">Leaf</tissue>
    </source>
</reference>
<keyword evidence="2" id="KW-1185">Reference proteome</keyword>
<organism evidence="1 2">
    <name type="scientific">Oryza meyeriana var. granulata</name>
    <dbReference type="NCBI Taxonomy" id="110450"/>
    <lineage>
        <taxon>Eukaryota</taxon>
        <taxon>Viridiplantae</taxon>
        <taxon>Streptophyta</taxon>
        <taxon>Embryophyta</taxon>
        <taxon>Tracheophyta</taxon>
        <taxon>Spermatophyta</taxon>
        <taxon>Magnoliopsida</taxon>
        <taxon>Liliopsida</taxon>
        <taxon>Poales</taxon>
        <taxon>Poaceae</taxon>
        <taxon>BOP clade</taxon>
        <taxon>Oryzoideae</taxon>
        <taxon>Oryzeae</taxon>
        <taxon>Oryzinae</taxon>
        <taxon>Oryza</taxon>
        <taxon>Oryza meyeriana</taxon>
    </lineage>
</organism>
<protein>
    <submittedName>
        <fullName evidence="1">Uncharacterized protein</fullName>
    </submittedName>
</protein>
<dbReference type="Proteomes" id="UP000479710">
    <property type="component" value="Unassembled WGS sequence"/>
</dbReference>
<comment type="caution">
    <text evidence="1">The sequence shown here is derived from an EMBL/GenBank/DDBJ whole genome shotgun (WGS) entry which is preliminary data.</text>
</comment>
<sequence>MARDPSVARTGEATEEKYAAIATGCHAFCAMGDEDDGTGYGAWEQRHADRCLGLPLVEWLVNQSAVTSEDGQGYRAATASPALGL</sequence>
<dbReference type="AlphaFoldDB" id="A0A6G1E9V9"/>
<accession>A0A6G1E9V9</accession>